<name>C8XBN4_NAKMY</name>
<dbReference type="EMBL" id="CP001737">
    <property type="protein sequence ID" value="ACV77496.1"/>
    <property type="molecule type" value="Genomic_DNA"/>
</dbReference>
<dbReference type="InterPro" id="IPR029061">
    <property type="entry name" value="THDP-binding"/>
</dbReference>
<evidence type="ECO:0000256" key="1">
    <source>
        <dbReference type="ARBA" id="ARBA00023002"/>
    </source>
</evidence>
<gene>
    <name evidence="3" type="ordered locus">Namu_1088</name>
</gene>
<dbReference type="KEGG" id="nml:Namu_1088"/>
<dbReference type="FunFam" id="3.40.50.920:FF:000001">
    <property type="entry name" value="Pyruvate dehydrogenase E1 beta subunit"/>
    <property type="match status" value="1"/>
</dbReference>
<keyword evidence="4" id="KW-1185">Reference proteome</keyword>
<dbReference type="GO" id="GO:0016491">
    <property type="term" value="F:oxidoreductase activity"/>
    <property type="evidence" value="ECO:0007669"/>
    <property type="project" value="UniProtKB-KW"/>
</dbReference>
<dbReference type="Gene3D" id="3.40.50.970">
    <property type="match status" value="1"/>
</dbReference>
<organism evidence="3 4">
    <name type="scientific">Nakamurella multipartita (strain ATCC 700099 / DSM 44233 / CIP 104796 / JCM 9543 / NBRC 105858 / Y-104)</name>
    <name type="common">Microsphaera multipartita</name>
    <dbReference type="NCBI Taxonomy" id="479431"/>
    <lineage>
        <taxon>Bacteria</taxon>
        <taxon>Bacillati</taxon>
        <taxon>Actinomycetota</taxon>
        <taxon>Actinomycetes</taxon>
        <taxon>Nakamurellales</taxon>
        <taxon>Nakamurellaceae</taxon>
        <taxon>Nakamurella</taxon>
    </lineage>
</organism>
<evidence type="ECO:0000313" key="3">
    <source>
        <dbReference type="EMBL" id="ACV77496.1"/>
    </source>
</evidence>
<dbReference type="SUPFAM" id="SSF52922">
    <property type="entry name" value="TK C-terminal domain-like"/>
    <property type="match status" value="1"/>
</dbReference>
<dbReference type="Pfam" id="PF02779">
    <property type="entry name" value="Transket_pyr"/>
    <property type="match status" value="1"/>
</dbReference>
<dbReference type="InParanoid" id="C8XBN4"/>
<dbReference type="Proteomes" id="UP000002218">
    <property type="component" value="Chromosome"/>
</dbReference>
<dbReference type="SUPFAM" id="SSF52518">
    <property type="entry name" value="Thiamin diphosphate-binding fold (THDP-binding)"/>
    <property type="match status" value="1"/>
</dbReference>
<dbReference type="OrthoDB" id="3457658at2"/>
<dbReference type="InterPro" id="IPR033248">
    <property type="entry name" value="Transketolase_C"/>
</dbReference>
<sequence>MATRTISYREAVNEALAQEMERDPSVIVMGEDVAGGVAGDGDDDAWGGVLGVTKGLYPKFPDRVLDTPITESGFIGAAVGAATRGLRPVAELMFVDFMGVCLDQIMNQAAKFRYMFGGKAVTPVTIRAMYGAGLSAAAQHSQALYPIFTHLPGLKVVLPSSPYEVKGLLIQSIRDNDPVIFLEHKAMYDVTGPVPEESYTIPFGEANVVREGDDVTIVAMGWMVSKAVEAAAELEASGIQAEIIDPRTTSPLDLDTILESVEKTGRLVIVDESSPRCNMATDISAQVVSEAFGDLKAPIKMVSPPHVPVPFARSLEEAYIPQAQDILNAVKTVTDWSR</sequence>
<dbReference type="SMART" id="SM00861">
    <property type="entry name" value="Transket_pyr"/>
    <property type="match status" value="1"/>
</dbReference>
<protein>
    <submittedName>
        <fullName evidence="3">Transketolase central region</fullName>
    </submittedName>
</protein>
<dbReference type="RefSeq" id="WP_015746410.1">
    <property type="nucleotide sequence ID" value="NC_013235.1"/>
</dbReference>
<evidence type="ECO:0000313" key="4">
    <source>
        <dbReference type="Proteomes" id="UP000002218"/>
    </source>
</evidence>
<dbReference type="NCBIfam" id="NF006667">
    <property type="entry name" value="PRK09212.1"/>
    <property type="match status" value="1"/>
</dbReference>
<reference evidence="4" key="1">
    <citation type="submission" date="2009-09" db="EMBL/GenBank/DDBJ databases">
        <title>The complete genome of Nakamurella multipartita DSM 44233.</title>
        <authorList>
            <consortium name="US DOE Joint Genome Institute (JGI-PGF)"/>
            <person name="Lucas S."/>
            <person name="Copeland A."/>
            <person name="Lapidus A."/>
            <person name="Glavina del Rio T."/>
            <person name="Dalin E."/>
            <person name="Tice H."/>
            <person name="Bruce D."/>
            <person name="Goodwin L."/>
            <person name="Pitluck S."/>
            <person name="Kyrpides N."/>
            <person name="Mavromatis K."/>
            <person name="Ivanova N."/>
            <person name="Ovchinnikova G."/>
            <person name="Sims D."/>
            <person name="Meincke L."/>
            <person name="Brettin T."/>
            <person name="Detter J.C."/>
            <person name="Han C."/>
            <person name="Larimer F."/>
            <person name="Land M."/>
            <person name="Hauser L."/>
            <person name="Markowitz V."/>
            <person name="Cheng J.-F."/>
            <person name="Hugenholtz P."/>
            <person name="Woyke T."/>
            <person name="Wu D."/>
            <person name="Klenk H.-P."/>
            <person name="Eisen J.A."/>
        </authorList>
    </citation>
    <scope>NUCLEOTIDE SEQUENCE [LARGE SCALE GENOMIC DNA]</scope>
    <source>
        <strain evidence="4">ATCC 700099 / DSM 44233 / CIP 104796 / JCM 9543 / NBRC 105858 / Y-104</strain>
    </source>
</reference>
<feature type="domain" description="Transketolase-like pyrimidine-binding" evidence="2">
    <location>
        <begin position="6"/>
        <end position="190"/>
    </location>
</feature>
<accession>C8XBN4</accession>
<evidence type="ECO:0000259" key="2">
    <source>
        <dbReference type="SMART" id="SM00861"/>
    </source>
</evidence>
<dbReference type="Pfam" id="PF02780">
    <property type="entry name" value="Transketolase_C"/>
    <property type="match status" value="1"/>
</dbReference>
<dbReference type="STRING" id="479431.Namu_1088"/>
<dbReference type="Gene3D" id="3.40.50.920">
    <property type="match status" value="1"/>
</dbReference>
<dbReference type="InterPro" id="IPR009014">
    <property type="entry name" value="Transketo_C/PFOR_II"/>
</dbReference>
<dbReference type="eggNOG" id="COG0022">
    <property type="taxonomic scope" value="Bacteria"/>
</dbReference>
<dbReference type="AlphaFoldDB" id="C8XBN4"/>
<dbReference type="FunFam" id="3.40.50.970:FF:000001">
    <property type="entry name" value="Pyruvate dehydrogenase E1 beta subunit"/>
    <property type="match status" value="1"/>
</dbReference>
<dbReference type="PANTHER" id="PTHR43257:SF3">
    <property type="entry name" value="ACETOIN:2,6-DICHLOROPHENOLINDOPHENOL OXIDOREDUCTASE SUBUNIT BETA"/>
    <property type="match status" value="1"/>
</dbReference>
<reference evidence="3 4" key="2">
    <citation type="journal article" date="2010" name="Stand. Genomic Sci.">
        <title>Complete genome sequence of Nakamurella multipartita type strain (Y-104).</title>
        <authorList>
            <person name="Tice H."/>
            <person name="Mayilraj S."/>
            <person name="Sims D."/>
            <person name="Lapidus A."/>
            <person name="Nolan M."/>
            <person name="Lucas S."/>
            <person name="Glavina Del Rio T."/>
            <person name="Copeland A."/>
            <person name="Cheng J.F."/>
            <person name="Meincke L."/>
            <person name="Bruce D."/>
            <person name="Goodwin L."/>
            <person name="Pitluck S."/>
            <person name="Ivanova N."/>
            <person name="Mavromatis K."/>
            <person name="Ovchinnikova G."/>
            <person name="Pati A."/>
            <person name="Chen A."/>
            <person name="Palaniappan K."/>
            <person name="Land M."/>
            <person name="Hauser L."/>
            <person name="Chang Y.J."/>
            <person name="Jeffries C.D."/>
            <person name="Detter J.C."/>
            <person name="Brettin T."/>
            <person name="Rohde M."/>
            <person name="Goker M."/>
            <person name="Bristow J."/>
            <person name="Eisen J.A."/>
            <person name="Markowitz V."/>
            <person name="Hugenholtz P."/>
            <person name="Kyrpides N.C."/>
            <person name="Klenk H.P."/>
            <person name="Chen F."/>
        </authorList>
    </citation>
    <scope>NUCLEOTIDE SEQUENCE [LARGE SCALE GENOMIC DNA]</scope>
    <source>
        <strain evidence="4">ATCC 700099 / DSM 44233 / CIP 104796 / JCM 9543 / NBRC 105858 / Y-104</strain>
    </source>
</reference>
<proteinExistence type="predicted"/>
<keyword evidence="1" id="KW-0560">Oxidoreductase</keyword>
<dbReference type="HOGENOM" id="CLU_012907_1_0_11"/>
<dbReference type="InterPro" id="IPR005475">
    <property type="entry name" value="Transketolase-like_Pyr-bd"/>
</dbReference>
<dbReference type="PANTHER" id="PTHR43257">
    <property type="entry name" value="PYRUVATE DEHYDROGENASE E1 COMPONENT BETA SUBUNIT"/>
    <property type="match status" value="1"/>
</dbReference>
<dbReference type="CDD" id="cd07036">
    <property type="entry name" value="TPP_PYR_E1-PDHc-beta_like"/>
    <property type="match status" value="1"/>
</dbReference>
<dbReference type="GO" id="GO:0000287">
    <property type="term" value="F:magnesium ion binding"/>
    <property type="evidence" value="ECO:0007669"/>
    <property type="project" value="UniProtKB-ARBA"/>
</dbReference>